<dbReference type="SMART" id="SM00886">
    <property type="entry name" value="Dabb"/>
    <property type="match status" value="1"/>
</dbReference>
<dbReference type="Proteomes" id="UP000185598">
    <property type="component" value="Unassembled WGS sequence"/>
</dbReference>
<protein>
    <submittedName>
        <fullName evidence="4">Stress responsive protein</fullName>
    </submittedName>
</protein>
<dbReference type="Pfam" id="PF07876">
    <property type="entry name" value="Dabb"/>
    <property type="match status" value="1"/>
</dbReference>
<feature type="domain" description="Stress-response A/B barrel" evidence="2">
    <location>
        <begin position="2"/>
        <end position="100"/>
    </location>
</feature>
<dbReference type="PANTHER" id="PTHR33178:SF10">
    <property type="entry name" value="STRESS-RESPONSE A_B BARREL DOMAIN-CONTAINING PROTEIN"/>
    <property type="match status" value="1"/>
</dbReference>
<name>A0A1Q9AAG7_9HYPH</name>
<dbReference type="Gene3D" id="3.30.70.100">
    <property type="match status" value="1"/>
</dbReference>
<dbReference type="RefSeq" id="WP_075612993.1">
    <property type="nucleotide sequence ID" value="NZ_JACIED010000002.1"/>
</dbReference>
<comment type="subunit">
    <text evidence="1">Homodimer.</text>
</comment>
<dbReference type="AlphaFoldDB" id="A0A1Q9AAG7"/>
<reference evidence="4 5" key="1">
    <citation type="submission" date="2016-09" db="EMBL/GenBank/DDBJ databases">
        <title>Rhizobium oryziradicis sp. nov., isolated from the root of rice.</title>
        <authorList>
            <person name="Zhao J."/>
            <person name="Zhang X."/>
        </authorList>
    </citation>
    <scope>NUCLEOTIDE SEQUENCE [LARGE SCALE GENOMIC DNA]</scope>
    <source>
        <strain evidence="4 5">14971</strain>
    </source>
</reference>
<dbReference type="STRING" id="887144.BJF91_23355"/>
<dbReference type="EMBL" id="MKIN01000018">
    <property type="protein sequence ID" value="OLP51864.1"/>
    <property type="molecule type" value="Genomic_DNA"/>
</dbReference>
<evidence type="ECO:0000313" key="3">
    <source>
        <dbReference type="EMBL" id="MBB4007064.1"/>
    </source>
</evidence>
<proteinExistence type="predicted"/>
<sequence length="102" mass="10966">MIHHCVLLRFKASVTDAEKQSIYDAIAALKDVVPGMLDVNCGPDVSPEGLNGGFADGIIITFENPQVRDYYIKHPDHVSVADRIIAAVDGGLSGVLIFNLES</sequence>
<reference evidence="3 6" key="2">
    <citation type="submission" date="2020-08" db="EMBL/GenBank/DDBJ databases">
        <title>Genomic Encyclopedia of Type Strains, Phase IV (KMG-IV): sequencing the most valuable type-strain genomes for metagenomic binning, comparative biology and taxonomic classification.</title>
        <authorList>
            <person name="Goeker M."/>
        </authorList>
    </citation>
    <scope>NUCLEOTIDE SEQUENCE [LARGE SCALE GENOMIC DNA]</scope>
    <source>
        <strain evidence="3 6">DSM 100021</strain>
    </source>
</reference>
<dbReference type="PANTHER" id="PTHR33178">
    <property type="match status" value="1"/>
</dbReference>
<dbReference type="InterPro" id="IPR013097">
    <property type="entry name" value="Dabb"/>
</dbReference>
<keyword evidence="5" id="KW-1185">Reference proteome</keyword>
<comment type="caution">
    <text evidence="4">The sequence shown here is derived from an EMBL/GenBank/DDBJ whole genome shotgun (WGS) entry which is preliminary data.</text>
</comment>
<dbReference type="InterPro" id="IPR044662">
    <property type="entry name" value="HS1/DABB1-like"/>
</dbReference>
<dbReference type="SUPFAM" id="SSF54909">
    <property type="entry name" value="Dimeric alpha+beta barrel"/>
    <property type="match status" value="1"/>
</dbReference>
<accession>A0A1Q9AAG7</accession>
<dbReference type="InterPro" id="IPR011008">
    <property type="entry name" value="Dimeric_a/b-barrel"/>
</dbReference>
<dbReference type="OrthoDB" id="9816070at2"/>
<evidence type="ECO:0000256" key="1">
    <source>
        <dbReference type="ARBA" id="ARBA00011738"/>
    </source>
</evidence>
<evidence type="ECO:0000259" key="2">
    <source>
        <dbReference type="PROSITE" id="PS51502"/>
    </source>
</evidence>
<dbReference type="PROSITE" id="PS51502">
    <property type="entry name" value="S_R_A_B_BARREL"/>
    <property type="match status" value="1"/>
</dbReference>
<evidence type="ECO:0000313" key="5">
    <source>
        <dbReference type="Proteomes" id="UP000185598"/>
    </source>
</evidence>
<organism evidence="4 5">
    <name type="scientific">Allorhizobium taibaishanense</name>
    <dbReference type="NCBI Taxonomy" id="887144"/>
    <lineage>
        <taxon>Bacteria</taxon>
        <taxon>Pseudomonadati</taxon>
        <taxon>Pseudomonadota</taxon>
        <taxon>Alphaproteobacteria</taxon>
        <taxon>Hyphomicrobiales</taxon>
        <taxon>Rhizobiaceae</taxon>
        <taxon>Rhizobium/Agrobacterium group</taxon>
        <taxon>Allorhizobium</taxon>
    </lineage>
</organism>
<evidence type="ECO:0000313" key="6">
    <source>
        <dbReference type="Proteomes" id="UP000544107"/>
    </source>
</evidence>
<evidence type="ECO:0000313" key="4">
    <source>
        <dbReference type="EMBL" id="OLP51864.1"/>
    </source>
</evidence>
<gene>
    <name evidence="4" type="ORF">BJF91_23355</name>
    <name evidence="3" type="ORF">GGQ71_001327</name>
</gene>
<dbReference type="Proteomes" id="UP000544107">
    <property type="component" value="Unassembled WGS sequence"/>
</dbReference>
<dbReference type="EMBL" id="JACIED010000002">
    <property type="protein sequence ID" value="MBB4007064.1"/>
    <property type="molecule type" value="Genomic_DNA"/>
</dbReference>